<dbReference type="InParanoid" id="A0A0R0GVZ8"/>
<reference evidence="1 2" key="1">
    <citation type="journal article" date="2010" name="Nature">
        <title>Genome sequence of the palaeopolyploid soybean.</title>
        <authorList>
            <person name="Schmutz J."/>
            <person name="Cannon S.B."/>
            <person name="Schlueter J."/>
            <person name="Ma J."/>
            <person name="Mitros T."/>
            <person name="Nelson W."/>
            <person name="Hyten D.L."/>
            <person name="Song Q."/>
            <person name="Thelen J.J."/>
            <person name="Cheng J."/>
            <person name="Xu D."/>
            <person name="Hellsten U."/>
            <person name="May G.D."/>
            <person name="Yu Y."/>
            <person name="Sakurai T."/>
            <person name="Umezawa T."/>
            <person name="Bhattacharyya M.K."/>
            <person name="Sandhu D."/>
            <person name="Valliyodan B."/>
            <person name="Lindquist E."/>
            <person name="Peto M."/>
            <person name="Grant D."/>
            <person name="Shu S."/>
            <person name="Goodstein D."/>
            <person name="Barry K."/>
            <person name="Futrell-Griggs M."/>
            <person name="Abernathy B."/>
            <person name="Du J."/>
            <person name="Tian Z."/>
            <person name="Zhu L."/>
            <person name="Gill N."/>
            <person name="Joshi T."/>
            <person name="Libault M."/>
            <person name="Sethuraman A."/>
            <person name="Zhang X.-C."/>
            <person name="Shinozaki K."/>
            <person name="Nguyen H.T."/>
            <person name="Wing R.A."/>
            <person name="Cregan P."/>
            <person name="Specht J."/>
            <person name="Grimwood J."/>
            <person name="Rokhsar D."/>
            <person name="Stacey G."/>
            <person name="Shoemaker R.C."/>
            <person name="Jackson S.A."/>
        </authorList>
    </citation>
    <scope>NUCLEOTIDE SEQUENCE [LARGE SCALE GENOMIC DNA]</scope>
    <source>
        <strain evidence="2">cv. Williams 82</strain>
        <tissue evidence="1">Callus</tissue>
    </source>
</reference>
<organism evidence="1">
    <name type="scientific">Glycine max</name>
    <name type="common">Soybean</name>
    <name type="synonym">Glycine hispida</name>
    <dbReference type="NCBI Taxonomy" id="3847"/>
    <lineage>
        <taxon>Eukaryota</taxon>
        <taxon>Viridiplantae</taxon>
        <taxon>Streptophyta</taxon>
        <taxon>Embryophyta</taxon>
        <taxon>Tracheophyta</taxon>
        <taxon>Spermatophyta</taxon>
        <taxon>Magnoliopsida</taxon>
        <taxon>eudicotyledons</taxon>
        <taxon>Gunneridae</taxon>
        <taxon>Pentapetalae</taxon>
        <taxon>rosids</taxon>
        <taxon>fabids</taxon>
        <taxon>Fabales</taxon>
        <taxon>Fabaceae</taxon>
        <taxon>Papilionoideae</taxon>
        <taxon>50 kb inversion clade</taxon>
        <taxon>NPAAA clade</taxon>
        <taxon>indigoferoid/millettioid clade</taxon>
        <taxon>Phaseoleae</taxon>
        <taxon>Glycine</taxon>
        <taxon>Glycine subgen. Soja</taxon>
    </lineage>
</organism>
<dbReference type="EMBL" id="CM000846">
    <property type="protein sequence ID" value="KRH19269.1"/>
    <property type="molecule type" value="Genomic_DNA"/>
</dbReference>
<dbReference type="AlphaFoldDB" id="A0A0R0GVZ8"/>
<dbReference type="EnsemblPlants" id="KRH19269">
    <property type="protein sequence ID" value="KRH19269"/>
    <property type="gene ID" value="GLYMA_13G108700"/>
</dbReference>
<dbReference type="Gramene" id="KRH19269">
    <property type="protein sequence ID" value="KRH19269"/>
    <property type="gene ID" value="GLYMA_13G108700"/>
</dbReference>
<keyword evidence="3" id="KW-1185">Reference proteome</keyword>
<evidence type="ECO:0000313" key="1">
    <source>
        <dbReference type="EMBL" id="KRH19269.1"/>
    </source>
</evidence>
<proteinExistence type="predicted"/>
<name>A0A0R0GVZ8_SOYBN</name>
<gene>
    <name evidence="1" type="ORF">GLYMA_13G108700</name>
</gene>
<reference evidence="1" key="3">
    <citation type="submission" date="2018-07" db="EMBL/GenBank/DDBJ databases">
        <title>WGS assembly of Glycine max.</title>
        <authorList>
            <person name="Schmutz J."/>
            <person name="Cannon S."/>
            <person name="Schlueter J."/>
            <person name="Ma J."/>
            <person name="Mitros T."/>
            <person name="Nelson W."/>
            <person name="Hyten D."/>
            <person name="Song Q."/>
            <person name="Thelen J."/>
            <person name="Cheng J."/>
            <person name="Xu D."/>
            <person name="Hellsten U."/>
            <person name="May G."/>
            <person name="Yu Y."/>
            <person name="Sakurai T."/>
            <person name="Umezawa T."/>
            <person name="Bhattacharyya M."/>
            <person name="Sandhu D."/>
            <person name="Valliyodan B."/>
            <person name="Lindquist E."/>
            <person name="Peto M."/>
            <person name="Grant D."/>
            <person name="Shu S."/>
            <person name="Goodstein D."/>
            <person name="Barry K."/>
            <person name="Futrell-Griggs M."/>
            <person name="Abernathy B."/>
            <person name="Du J."/>
            <person name="Tian Z."/>
            <person name="Zhu L."/>
            <person name="Gill N."/>
            <person name="Joshi T."/>
            <person name="Libault M."/>
            <person name="Sethuraman A."/>
            <person name="Zhang X."/>
            <person name="Shinozaki K."/>
            <person name="Nguyen H."/>
            <person name="Wing R."/>
            <person name="Cregan P."/>
            <person name="Specht J."/>
            <person name="Grimwood J."/>
            <person name="Rokhsar D."/>
            <person name="Stacey G."/>
            <person name="Shoemaker R."/>
            <person name="Jackson S."/>
        </authorList>
    </citation>
    <scope>NUCLEOTIDE SEQUENCE</scope>
    <source>
        <tissue evidence="1">Callus</tissue>
    </source>
</reference>
<protein>
    <submittedName>
        <fullName evidence="1 2">Uncharacterized protein</fullName>
    </submittedName>
</protein>
<accession>A0A0R0GVZ8</accession>
<evidence type="ECO:0000313" key="3">
    <source>
        <dbReference type="Proteomes" id="UP000008827"/>
    </source>
</evidence>
<evidence type="ECO:0000313" key="2">
    <source>
        <dbReference type="EnsemblPlants" id="KRH19269"/>
    </source>
</evidence>
<sequence length="57" mass="6387">MKFSSGLAPFLTVGASNCAAIVRMGFRRMQVAALFFQSRFGCATGMCDPQRHRTRDW</sequence>
<dbReference type="Proteomes" id="UP000008827">
    <property type="component" value="Chromosome 13"/>
</dbReference>
<reference evidence="2" key="2">
    <citation type="submission" date="2018-02" db="UniProtKB">
        <authorList>
            <consortium name="EnsemblPlants"/>
        </authorList>
    </citation>
    <scope>IDENTIFICATION</scope>
    <source>
        <strain evidence="2">Williams 82</strain>
    </source>
</reference>